<dbReference type="AlphaFoldDB" id="A0A0C2BQS4"/>
<keyword evidence="1" id="KW-0460">Magnesium</keyword>
<dbReference type="Gene3D" id="3.90.550.10">
    <property type="entry name" value="Spore Coat Polysaccharide Biosynthesis Protein SpsA, Chain A"/>
    <property type="match status" value="1"/>
</dbReference>
<gene>
    <name evidence="3" type="ORF">TSA66_05340</name>
</gene>
<keyword evidence="4" id="KW-1185">Reference proteome</keyword>
<accession>A0A0C2BQS4</accession>
<evidence type="ECO:0000259" key="2">
    <source>
        <dbReference type="Pfam" id="PF12804"/>
    </source>
</evidence>
<evidence type="ECO:0000256" key="1">
    <source>
        <dbReference type="ARBA" id="ARBA00022842"/>
    </source>
</evidence>
<organism evidence="3 4">
    <name type="scientific">Noviherbaspirillum autotrophicum</name>
    <dbReference type="NCBI Taxonomy" id="709839"/>
    <lineage>
        <taxon>Bacteria</taxon>
        <taxon>Pseudomonadati</taxon>
        <taxon>Pseudomonadota</taxon>
        <taxon>Betaproteobacteria</taxon>
        <taxon>Burkholderiales</taxon>
        <taxon>Oxalobacteraceae</taxon>
        <taxon>Noviherbaspirillum</taxon>
    </lineage>
</organism>
<dbReference type="RefSeq" id="WP_040039288.1">
    <property type="nucleotide sequence ID" value="NZ_JWJG01000028.1"/>
</dbReference>
<dbReference type="InterPro" id="IPR025877">
    <property type="entry name" value="MobA-like_NTP_Trfase"/>
</dbReference>
<dbReference type="Pfam" id="PF12804">
    <property type="entry name" value="NTP_transf_3"/>
    <property type="match status" value="1"/>
</dbReference>
<evidence type="ECO:0000313" key="3">
    <source>
        <dbReference type="EMBL" id="KIF80376.1"/>
    </source>
</evidence>
<dbReference type="CDD" id="cd04182">
    <property type="entry name" value="GT_2_like_f"/>
    <property type="match status" value="1"/>
</dbReference>
<dbReference type="STRING" id="709839.TSA66_05340"/>
<dbReference type="EMBL" id="JWJG01000028">
    <property type="protein sequence ID" value="KIF80376.1"/>
    <property type="molecule type" value="Genomic_DNA"/>
</dbReference>
<dbReference type="InterPro" id="IPR029044">
    <property type="entry name" value="Nucleotide-diphossugar_trans"/>
</dbReference>
<reference evidence="3 4" key="1">
    <citation type="submission" date="2014-12" db="EMBL/GenBank/DDBJ databases">
        <title>Denitrispirillum autotrophicum gen. nov., sp. nov., Denitrifying, Facultatively Autotrophic Bacteria Isolated from Rice Paddy Soil.</title>
        <authorList>
            <person name="Ishii S."/>
            <person name="Ashida N."/>
            <person name="Ohno H."/>
            <person name="Otsuka S."/>
            <person name="Yokota A."/>
            <person name="Senoo K."/>
        </authorList>
    </citation>
    <scope>NUCLEOTIDE SEQUENCE [LARGE SCALE GENOMIC DNA]</scope>
    <source>
        <strain evidence="3 4">TSA66</strain>
    </source>
</reference>
<dbReference type="SUPFAM" id="SSF53448">
    <property type="entry name" value="Nucleotide-diphospho-sugar transferases"/>
    <property type="match status" value="1"/>
</dbReference>
<comment type="caution">
    <text evidence="3">The sequence shown here is derived from an EMBL/GenBank/DDBJ whole genome shotgun (WGS) entry which is preliminary data.</text>
</comment>
<feature type="domain" description="MobA-like NTP transferase" evidence="2">
    <location>
        <begin position="11"/>
        <end position="170"/>
    </location>
</feature>
<name>A0A0C2BQS4_9BURK</name>
<dbReference type="GO" id="GO:0016779">
    <property type="term" value="F:nucleotidyltransferase activity"/>
    <property type="evidence" value="ECO:0007669"/>
    <property type="project" value="UniProtKB-ARBA"/>
</dbReference>
<dbReference type="PANTHER" id="PTHR43777:SF1">
    <property type="entry name" value="MOLYBDENUM COFACTOR CYTIDYLYLTRANSFERASE"/>
    <property type="match status" value="1"/>
</dbReference>
<dbReference type="PANTHER" id="PTHR43777">
    <property type="entry name" value="MOLYBDENUM COFACTOR CYTIDYLYLTRANSFERASE"/>
    <property type="match status" value="1"/>
</dbReference>
<dbReference type="Proteomes" id="UP000031572">
    <property type="component" value="Unassembled WGS sequence"/>
</dbReference>
<evidence type="ECO:0000313" key="4">
    <source>
        <dbReference type="Proteomes" id="UP000031572"/>
    </source>
</evidence>
<dbReference type="OrthoDB" id="5298793at2"/>
<protein>
    <submittedName>
        <fullName evidence="3">Molybdopterin-guanine dinucleotide biosynthesis protein MobA</fullName>
    </submittedName>
</protein>
<sequence>MHNTCPSSVTGILLAAGCGSRFDASGRQDKLLQMLPTGDSVVAASAKNLLAVLPRVVAVVRPQAEDVATCLRALGCEVTVCAAAGQGMGASLAHALAHAADAAGWLIALGDMPFVQPETLQRLAACLAQDGGIVAPVYRGRRGHPVGFGRRYLPHLLDLGGDQGARRLLQTFPVHEMAVDDAGVVLDIDTPADIPAQCQA</sequence>
<proteinExistence type="predicted"/>